<dbReference type="RefSeq" id="WP_032086992.1">
    <property type="nucleotide sequence ID" value="NZ_FMAU01000004.1"/>
</dbReference>
<accession>A0A0V8HDG4</accession>
<dbReference type="Pfam" id="PF02585">
    <property type="entry name" value="PIG-L"/>
    <property type="match status" value="1"/>
</dbReference>
<dbReference type="InterPro" id="IPR024078">
    <property type="entry name" value="LmbE-like_dom_sf"/>
</dbReference>
<dbReference type="EMBL" id="FMAU01000004">
    <property type="protein sequence ID" value="SCC26231.1"/>
    <property type="molecule type" value="Genomic_DNA"/>
</dbReference>
<dbReference type="PANTHER" id="PTHR12993">
    <property type="entry name" value="N-ACETYLGLUCOSAMINYL-PHOSPHATIDYLINOSITOL DE-N-ACETYLASE-RELATED"/>
    <property type="match status" value="1"/>
</dbReference>
<comment type="cofactor">
    <cofactor evidence="1">
        <name>Zn(2+)</name>
        <dbReference type="ChEBI" id="CHEBI:29105"/>
    </cofactor>
</comment>
<proteinExistence type="predicted"/>
<dbReference type="NCBIfam" id="TIGR04000">
    <property type="entry name" value="thiol_BshB2"/>
    <property type="match status" value="1"/>
</dbReference>
<evidence type="ECO:0000313" key="3">
    <source>
        <dbReference type="Proteomes" id="UP000181997"/>
    </source>
</evidence>
<dbReference type="AlphaFoldDB" id="A0A0V8HDG4"/>
<sequence length="227" mass="25855">MEKEKQVLVIFPHPDDEAFGVSGTISTHINSGTPVTYACLTLGEMGRNLGNPPFATRESLPLIRKKELKKAAEAMGIKDLRMMGYRDKTLEFENDEKLANMVTELIEELDPSLIISFYPGYSVHPDHEATARAVVRAVRRLPKDARPKLHCLAFSKDCREELGEPDIVNDITQVRDQKIETLKAHISQTAWMLQDLEKGLKTNDPEALKWVTTEVFWSYQWENDKVD</sequence>
<dbReference type="InterPro" id="IPR003737">
    <property type="entry name" value="GlcNAc_PI_deacetylase-related"/>
</dbReference>
<dbReference type="OrthoDB" id="9790023at2"/>
<keyword evidence="3" id="KW-1185">Reference proteome</keyword>
<gene>
    <name evidence="2" type="ORF">GA0061094_3556</name>
</gene>
<dbReference type="Gene3D" id="3.40.50.10320">
    <property type="entry name" value="LmbE-like"/>
    <property type="match status" value="1"/>
</dbReference>
<evidence type="ECO:0000256" key="1">
    <source>
        <dbReference type="ARBA" id="ARBA00001947"/>
    </source>
</evidence>
<dbReference type="Proteomes" id="UP000181997">
    <property type="component" value="Unassembled WGS sequence"/>
</dbReference>
<reference evidence="3" key="1">
    <citation type="submission" date="2016-08" db="EMBL/GenBank/DDBJ databases">
        <authorList>
            <person name="Varghese N."/>
            <person name="Submissions Spin"/>
        </authorList>
    </citation>
    <scope>NUCLEOTIDE SEQUENCE [LARGE SCALE GENOMIC DNA]</scope>
    <source>
        <strain evidence="3">SGD-1123</strain>
    </source>
</reference>
<dbReference type="InterPro" id="IPR023841">
    <property type="entry name" value="BshB2"/>
</dbReference>
<dbReference type="GO" id="GO:0016811">
    <property type="term" value="F:hydrolase activity, acting on carbon-nitrogen (but not peptide) bonds, in linear amides"/>
    <property type="evidence" value="ECO:0007669"/>
    <property type="project" value="TreeGrafter"/>
</dbReference>
<evidence type="ECO:0000313" key="2">
    <source>
        <dbReference type="EMBL" id="SCC26231.1"/>
    </source>
</evidence>
<dbReference type="PANTHER" id="PTHR12993:SF27">
    <property type="entry name" value="N-ACETYL-ALPHA-D-GLUCOSAMINYL L-MALATE DEACETYLASE 2-RELATED"/>
    <property type="match status" value="1"/>
</dbReference>
<organism evidence="2 3">
    <name type="scientific">[Bacillus] enclensis</name>
    <dbReference type="NCBI Taxonomy" id="1402860"/>
    <lineage>
        <taxon>Bacteria</taxon>
        <taxon>Bacillati</taxon>
        <taxon>Bacillota</taxon>
        <taxon>Bacilli</taxon>
        <taxon>Bacillales</taxon>
        <taxon>Bacillaceae</taxon>
        <taxon>Rossellomorea</taxon>
    </lineage>
</organism>
<name>A0A0V8HDG4_9BACI</name>
<protein>
    <submittedName>
        <fullName evidence="2">Bacillithiol biosynthesis deacetylase BshB2</fullName>
    </submittedName>
</protein>
<dbReference type="SUPFAM" id="SSF102588">
    <property type="entry name" value="LmbE-like"/>
    <property type="match status" value="1"/>
</dbReference>